<evidence type="ECO:0000256" key="2">
    <source>
        <dbReference type="SAM" id="Phobius"/>
    </source>
</evidence>
<accession>A0A3N0J253</accession>
<keyword evidence="2" id="KW-0472">Membrane</keyword>
<keyword evidence="2" id="KW-0812">Transmembrane</keyword>
<evidence type="ECO:0008006" key="7">
    <source>
        <dbReference type="Google" id="ProtNLM"/>
    </source>
</evidence>
<keyword evidence="2" id="KW-1133">Transmembrane helix</keyword>
<evidence type="ECO:0000313" key="6">
    <source>
        <dbReference type="Proteomes" id="UP000270112"/>
    </source>
</evidence>
<feature type="region of interest" description="Disordered" evidence="1">
    <location>
        <begin position="193"/>
        <end position="214"/>
    </location>
</feature>
<dbReference type="Proteomes" id="UP000270112">
    <property type="component" value="Unassembled WGS sequence"/>
</dbReference>
<protein>
    <recommendedName>
        <fullName evidence="7">Fimbrial assembly protein</fullName>
    </recommendedName>
</protein>
<dbReference type="EMBL" id="QICC01000002">
    <property type="protein sequence ID" value="RNM43265.1"/>
    <property type="molecule type" value="Genomic_DNA"/>
</dbReference>
<gene>
    <name evidence="3" type="ORF">C1876_02375</name>
    <name evidence="4" type="ORF">DMP09_00985</name>
</gene>
<organism evidence="4 6">
    <name type="scientific">Eggerthella sinensis</name>
    <dbReference type="NCBI Taxonomy" id="242230"/>
    <lineage>
        <taxon>Bacteria</taxon>
        <taxon>Bacillati</taxon>
        <taxon>Actinomycetota</taxon>
        <taxon>Coriobacteriia</taxon>
        <taxon>Eggerthellales</taxon>
        <taxon>Eggerthellaceae</taxon>
        <taxon>Eggerthella</taxon>
    </lineage>
</organism>
<evidence type="ECO:0000313" key="3">
    <source>
        <dbReference type="EMBL" id="RDB71100.1"/>
    </source>
</evidence>
<keyword evidence="5" id="KW-1185">Reference proteome</keyword>
<evidence type="ECO:0000256" key="1">
    <source>
        <dbReference type="SAM" id="MobiDB-lite"/>
    </source>
</evidence>
<reference evidence="4" key="3">
    <citation type="journal article" date="2019" name="Microbiol. Resour. Announc.">
        <title>Draft Genome Sequences of Type Strains of Gordonibacter faecihominis, Paraeggerthella hongkongensis, Parvibacter caecicola,Slackia equolifaciens, Slackia faecicanis, and Slackia isoflavoniconvertens.</title>
        <authorList>
            <person name="Danylec N."/>
            <person name="Stoll D.A."/>
            <person name="Dotsch A."/>
            <person name="Huch M."/>
        </authorList>
    </citation>
    <scope>NUCLEOTIDE SEQUENCE</scope>
    <source>
        <strain evidence="4">DSM 16107</strain>
    </source>
</reference>
<dbReference type="Proteomes" id="UP000253817">
    <property type="component" value="Unassembled WGS sequence"/>
</dbReference>
<comment type="caution">
    <text evidence="4">The sequence shown here is derived from an EMBL/GenBank/DDBJ whole genome shotgun (WGS) entry which is preliminary data.</text>
</comment>
<reference evidence="3 5" key="1">
    <citation type="journal article" date="2018" name="Elife">
        <title>Discovery and characterization of a prevalent human gut bacterial enzyme sufficient for the inactivation of a family of plant toxins.</title>
        <authorList>
            <person name="Koppel N."/>
            <person name="Bisanz J.E."/>
            <person name="Pandelia M.E."/>
            <person name="Turnbaugh P.J."/>
            <person name="Balskus E.P."/>
        </authorList>
    </citation>
    <scope>NUCLEOTIDE SEQUENCE [LARGE SCALE GENOMIC DNA]</scope>
    <source>
        <strain evidence="3 5">DSM 16107</strain>
    </source>
</reference>
<dbReference type="AlphaFoldDB" id="A0A3N0J253"/>
<feature type="compositionally biased region" description="Low complexity" evidence="1">
    <location>
        <begin position="205"/>
        <end position="214"/>
    </location>
</feature>
<proteinExistence type="predicted"/>
<feature type="transmembrane region" description="Helical" evidence="2">
    <location>
        <begin position="38"/>
        <end position="60"/>
    </location>
</feature>
<reference evidence="6" key="2">
    <citation type="submission" date="2018-05" db="EMBL/GenBank/DDBJ databases">
        <title>Genome Sequencing of selected type strains of the family Eggerthellaceae.</title>
        <authorList>
            <person name="Danylec N."/>
            <person name="Stoll D.A."/>
            <person name="Doetsch A."/>
            <person name="Huch M."/>
        </authorList>
    </citation>
    <scope>NUCLEOTIDE SEQUENCE [LARGE SCALE GENOMIC DNA]</scope>
    <source>
        <strain evidence="6">DSM 16107</strain>
    </source>
</reference>
<evidence type="ECO:0000313" key="4">
    <source>
        <dbReference type="EMBL" id="RNM43265.1"/>
    </source>
</evidence>
<evidence type="ECO:0000313" key="5">
    <source>
        <dbReference type="Proteomes" id="UP000253817"/>
    </source>
</evidence>
<dbReference type="RefSeq" id="WP_114545128.1">
    <property type="nucleotide sequence ID" value="NZ_PPTT01000003.1"/>
</dbReference>
<dbReference type="OrthoDB" id="3174404at2"/>
<sequence length="214" mass="22655">MNLKQDVSLGSLKRGKAPTYPTKTSINLVDTERTRGNLVVQLALFVIALVLIGIFAKFAVVDPLASSMASSNDVAAAQARLDALTAENADYAELNAQYDRYVVPGLTSEEQDLTDRDTVLDLLQQKVMDVGYLSSLRVVGNTATVTCLGADLNQISALVENLETDKRVSHVTVSTAQGENDSSTSATIQIVFKGANDTENDQSAEGEGASNGAA</sequence>
<name>A0A3N0J253_9ACTN</name>
<dbReference type="EMBL" id="PPTT01000003">
    <property type="protein sequence ID" value="RDB71100.1"/>
    <property type="molecule type" value="Genomic_DNA"/>
</dbReference>